<dbReference type="InterPro" id="IPR000608">
    <property type="entry name" value="UBC"/>
</dbReference>
<dbReference type="GO" id="GO:0061631">
    <property type="term" value="F:ubiquitin conjugating enzyme activity"/>
    <property type="evidence" value="ECO:0007669"/>
    <property type="project" value="UniProtKB-EC"/>
</dbReference>
<feature type="compositionally biased region" description="Low complexity" evidence="6">
    <location>
        <begin position="88"/>
        <end position="101"/>
    </location>
</feature>
<evidence type="ECO:0000313" key="9">
    <source>
        <dbReference type="EMBL" id="CDW33433.1"/>
    </source>
</evidence>
<evidence type="ECO:0000256" key="6">
    <source>
        <dbReference type="SAM" id="MobiDB-lite"/>
    </source>
</evidence>
<feature type="domain" description="UBC core" evidence="7">
    <location>
        <begin position="228"/>
        <end position="375"/>
    </location>
</feature>
<evidence type="ECO:0000256" key="3">
    <source>
        <dbReference type="ARBA" id="ARBA00022741"/>
    </source>
</evidence>
<accession>A0A0K2U5E3</accession>
<dbReference type="GeneID" id="121120233"/>
<dbReference type="RefSeq" id="XP_040571008.1">
    <property type="nucleotide sequence ID" value="XM_040715074.2"/>
</dbReference>
<dbReference type="RefSeq" id="XP_071745249.1">
    <property type="nucleotide sequence ID" value="XM_071889148.1"/>
</dbReference>
<evidence type="ECO:0000256" key="2">
    <source>
        <dbReference type="ARBA" id="ARBA00022679"/>
    </source>
</evidence>
<dbReference type="InterPro" id="IPR016135">
    <property type="entry name" value="UBQ-conjugating_enzyme/RWD"/>
</dbReference>
<keyword evidence="2" id="KW-0808">Transferase</keyword>
<dbReference type="PROSITE" id="PS50181">
    <property type="entry name" value="FBOX"/>
    <property type="match status" value="1"/>
</dbReference>
<dbReference type="KEGG" id="lsm:121120233"/>
<feature type="domain" description="F-box" evidence="8">
    <location>
        <begin position="130"/>
        <end position="178"/>
    </location>
</feature>
<dbReference type="Gene3D" id="1.20.1280.50">
    <property type="match status" value="1"/>
</dbReference>
<dbReference type="Gene3D" id="3.10.110.10">
    <property type="entry name" value="Ubiquitin Conjugating Enzyme"/>
    <property type="match status" value="1"/>
</dbReference>
<keyword evidence="5" id="KW-0067">ATP-binding</keyword>
<dbReference type="SUPFAM" id="SSF81383">
    <property type="entry name" value="F-box domain"/>
    <property type="match status" value="1"/>
</dbReference>
<keyword evidence="3" id="KW-0547">Nucleotide-binding</keyword>
<dbReference type="Pfam" id="PF00179">
    <property type="entry name" value="UQ_con"/>
    <property type="match status" value="1"/>
</dbReference>
<dbReference type="SMART" id="SM00256">
    <property type="entry name" value="FBOX"/>
    <property type="match status" value="1"/>
</dbReference>
<evidence type="ECO:0000256" key="1">
    <source>
        <dbReference type="ARBA" id="ARBA00012486"/>
    </source>
</evidence>
<dbReference type="AlphaFoldDB" id="A0A0K2U5E3"/>
<sequence length="389" mass="44264">MKSRDHEYEDDDDGEDVEEKEEVLSSCTTCNGYYGPSFGEPVCATCHAFLYADDLDPEGVRDLSSEAGGEDRDSGNEEPNDDFPAHDTNNNTNRNNININHSLNNSNGGAVVYGFSPRVEALNQVRLGDGGPLDELPPEVLIVIFSYLDDISLYAVGNVSHRWNSLLSRISSEKWQVYTQRRWPLFVPFASIQDWYAVYSALIESSYCLTCIYQMTEVIPADNNSLPLRWKRLGHDLRNFSQDPLEGIRAQPLDSSYYHWQASITGPVGSPYEGGIFFLYLKVPFTYPFDPPKVRFLSRIFHPNISRHGDVGIDLIQENNWSSSLTIPKVLISIQSLLTDPYCDICMEPRIGSLYRTDRKKFDEVARLWTWKYAIHDAIPPKKHKSMLI</sequence>
<dbReference type="SUPFAM" id="SSF54495">
    <property type="entry name" value="UBC-like"/>
    <property type="match status" value="1"/>
</dbReference>
<evidence type="ECO:0000256" key="4">
    <source>
        <dbReference type="ARBA" id="ARBA00022786"/>
    </source>
</evidence>
<dbReference type="EMBL" id="HACA01016072">
    <property type="protein sequence ID" value="CDW33433.1"/>
    <property type="molecule type" value="Transcribed_RNA"/>
</dbReference>
<keyword evidence="4" id="KW-0833">Ubl conjugation pathway</keyword>
<feature type="region of interest" description="Disordered" evidence="6">
    <location>
        <begin position="1"/>
        <end position="23"/>
    </location>
</feature>
<protein>
    <recommendedName>
        <fullName evidence="1">E2 ubiquitin-conjugating enzyme</fullName>
        <ecNumber evidence="1">2.3.2.23</ecNumber>
    </recommendedName>
</protein>
<feature type="compositionally biased region" description="Acidic residues" evidence="6">
    <location>
        <begin position="8"/>
        <end position="21"/>
    </location>
</feature>
<dbReference type="InterPro" id="IPR036047">
    <property type="entry name" value="F-box-like_dom_sf"/>
</dbReference>
<dbReference type="SMART" id="SM00212">
    <property type="entry name" value="UBCc"/>
    <property type="match status" value="1"/>
</dbReference>
<evidence type="ECO:0000259" key="8">
    <source>
        <dbReference type="PROSITE" id="PS50181"/>
    </source>
</evidence>
<evidence type="ECO:0000256" key="5">
    <source>
        <dbReference type="ARBA" id="ARBA00022840"/>
    </source>
</evidence>
<dbReference type="CDD" id="cd09917">
    <property type="entry name" value="F-box_SF"/>
    <property type="match status" value="1"/>
</dbReference>
<dbReference type="PROSITE" id="PS50127">
    <property type="entry name" value="UBC_2"/>
    <property type="match status" value="1"/>
</dbReference>
<dbReference type="EC" id="2.3.2.23" evidence="1"/>
<feature type="region of interest" description="Disordered" evidence="6">
    <location>
        <begin position="59"/>
        <end position="101"/>
    </location>
</feature>
<name>A0A0K2U5E3_LEPSM</name>
<dbReference type="OrthoDB" id="9973183at2759"/>
<organism evidence="9">
    <name type="scientific">Lepeophtheirus salmonis</name>
    <name type="common">Salmon louse</name>
    <name type="synonym">Caligus salmonis</name>
    <dbReference type="NCBI Taxonomy" id="72036"/>
    <lineage>
        <taxon>Eukaryota</taxon>
        <taxon>Metazoa</taxon>
        <taxon>Ecdysozoa</taxon>
        <taxon>Arthropoda</taxon>
        <taxon>Crustacea</taxon>
        <taxon>Multicrustacea</taxon>
        <taxon>Hexanauplia</taxon>
        <taxon>Copepoda</taxon>
        <taxon>Siphonostomatoida</taxon>
        <taxon>Caligidae</taxon>
        <taxon>Lepeophtheirus</taxon>
    </lineage>
</organism>
<dbReference type="RefSeq" id="XP_071745248.1">
    <property type="nucleotide sequence ID" value="XM_071889147.1"/>
</dbReference>
<dbReference type="GO" id="GO:0005524">
    <property type="term" value="F:ATP binding"/>
    <property type="evidence" value="ECO:0007669"/>
    <property type="project" value="UniProtKB-KW"/>
</dbReference>
<dbReference type="Pfam" id="PF12937">
    <property type="entry name" value="F-box-like"/>
    <property type="match status" value="1"/>
</dbReference>
<reference evidence="9" key="1">
    <citation type="submission" date="2014-05" db="EMBL/GenBank/DDBJ databases">
        <authorList>
            <person name="Chronopoulou M."/>
        </authorList>
    </citation>
    <scope>NUCLEOTIDE SEQUENCE</scope>
    <source>
        <tissue evidence="9">Whole organism</tissue>
    </source>
</reference>
<dbReference type="CDD" id="cd23826">
    <property type="entry name" value="UEV_Morgue-like"/>
    <property type="match status" value="1"/>
</dbReference>
<evidence type="ECO:0000259" key="7">
    <source>
        <dbReference type="PROSITE" id="PS50127"/>
    </source>
</evidence>
<proteinExistence type="predicted"/>
<dbReference type="InterPro" id="IPR001810">
    <property type="entry name" value="F-box_dom"/>
</dbReference>
<dbReference type="FunFam" id="3.10.110.10:FF:000060">
    <property type="entry name" value="Ubiquitin conjugating enzyme (UbcB)"/>
    <property type="match status" value="1"/>
</dbReference>
<feature type="compositionally biased region" description="Basic and acidic residues" evidence="6">
    <location>
        <begin position="59"/>
        <end position="75"/>
    </location>
</feature>
<dbReference type="PANTHER" id="PTHR24068">
    <property type="entry name" value="UBIQUITIN-CONJUGATING ENZYME E2"/>
    <property type="match status" value="1"/>
</dbReference>